<protein>
    <submittedName>
        <fullName evidence="3">Peptidase C14 caspase domain-containing protein</fullName>
    </submittedName>
</protein>
<dbReference type="EMBL" id="CAMXCT020004087">
    <property type="protein sequence ID" value="CAL1160965.1"/>
    <property type="molecule type" value="Genomic_DNA"/>
</dbReference>
<dbReference type="InterPro" id="IPR029030">
    <property type="entry name" value="Caspase-like_dom_sf"/>
</dbReference>
<dbReference type="SUPFAM" id="SSF52129">
    <property type="entry name" value="Caspase-like"/>
    <property type="match status" value="1"/>
</dbReference>
<proteinExistence type="predicted"/>
<dbReference type="EMBL" id="CAMXCT030002928">
    <property type="protein sequence ID" value="CAL4788704.1"/>
    <property type="molecule type" value="Genomic_DNA"/>
</dbReference>
<comment type="caution">
    <text evidence="2">The sequence shown here is derived from an EMBL/GenBank/DDBJ whole genome shotgun (WGS) entry which is preliminary data.</text>
</comment>
<evidence type="ECO:0000313" key="3">
    <source>
        <dbReference type="EMBL" id="CAL4788704.1"/>
    </source>
</evidence>
<dbReference type="EMBL" id="CAMXCT030004087">
    <property type="protein sequence ID" value="CAL4794902.1"/>
    <property type="molecule type" value="Genomic_DNA"/>
</dbReference>
<dbReference type="Gene3D" id="3.40.50.1460">
    <property type="match status" value="1"/>
</dbReference>
<dbReference type="AlphaFoldDB" id="A0A9P1DDK1"/>
<dbReference type="EMBL" id="CAMXCT020002928">
    <property type="protein sequence ID" value="CAL1154767.1"/>
    <property type="molecule type" value="Genomic_DNA"/>
</dbReference>
<organism evidence="2">
    <name type="scientific">Cladocopium goreaui</name>
    <dbReference type="NCBI Taxonomy" id="2562237"/>
    <lineage>
        <taxon>Eukaryota</taxon>
        <taxon>Sar</taxon>
        <taxon>Alveolata</taxon>
        <taxon>Dinophyceae</taxon>
        <taxon>Suessiales</taxon>
        <taxon>Symbiodiniaceae</taxon>
        <taxon>Cladocopium</taxon>
    </lineage>
</organism>
<evidence type="ECO:0000313" key="1">
    <source>
        <dbReference type="EMBL" id="CAI4001392.1"/>
    </source>
</evidence>
<reference evidence="3 4" key="2">
    <citation type="submission" date="2024-05" db="EMBL/GenBank/DDBJ databases">
        <authorList>
            <person name="Chen Y."/>
            <person name="Shah S."/>
            <person name="Dougan E. K."/>
            <person name="Thang M."/>
            <person name="Chan C."/>
        </authorList>
    </citation>
    <scope>NUCLEOTIDE SEQUENCE [LARGE SCALE GENOMIC DNA]</scope>
</reference>
<dbReference type="EMBL" id="CAMXCT010004087">
    <property type="protein sequence ID" value="CAI4007590.1"/>
    <property type="molecule type" value="Genomic_DNA"/>
</dbReference>
<dbReference type="Proteomes" id="UP001152797">
    <property type="component" value="Unassembled WGS sequence"/>
</dbReference>
<reference evidence="2" key="1">
    <citation type="submission" date="2022-10" db="EMBL/GenBank/DDBJ databases">
        <authorList>
            <person name="Chen Y."/>
            <person name="Dougan E. K."/>
            <person name="Chan C."/>
            <person name="Rhodes N."/>
            <person name="Thang M."/>
        </authorList>
    </citation>
    <scope>NUCLEOTIDE SEQUENCE</scope>
</reference>
<keyword evidence="4" id="KW-1185">Reference proteome</keyword>
<evidence type="ECO:0000313" key="4">
    <source>
        <dbReference type="Proteomes" id="UP001152797"/>
    </source>
</evidence>
<sequence>MALSKAAAKKDSRACVLAFVGNYDYLGENKIKDDVVKNDYELIKKAVRSKFGDQNVKIVPPIYNLTVKDMSTFVSDWKKHLQNYIKNGDMVLVWVEGHGFTAGGASLLVPVDVDLEEHFGEWEQSSRLKHLINELQILNKEGVNHVVWNLCRESKIDDVPLMDNMAIKGSNFVILFGCQDNTLNSIGNNSVMKDGAAIRVSNVAYAYAQALKEELTLLETCRRTRNLVMKLTSNHQIPQTLETLTEPPKSFGFLGLLGQFMWNVVLKPAVKVVAHAGLDMVNWGAQQLVRAGHEAVDNFSFSAGGDSVGPFLLQQLFDMQRKTGLTCLEFVLPDINHVVDFKAPGDTHMPKGAAAWNIIHASTPAVLQIVDTFFSGPVSESDQSPNLKGMDLTFASGEKIHVGSHGPNPGGTWNVPSTLPGNFSTFLEGTKGFQVWDQGQQQVLFQAGGDQCSNTRTYNLTGRSLMGFVVLWGADIDFLAPIVLKPGLPPELLRLVLGQGPASS</sequence>
<dbReference type="OrthoDB" id="2887187at2759"/>
<accession>A0A9P1DDK1</accession>
<gene>
    <name evidence="1" type="ORF">C1SCF055_LOCUS27442</name>
    <name evidence="2" type="ORF">C1SCF055_LOCUS33132</name>
</gene>
<evidence type="ECO:0000313" key="2">
    <source>
        <dbReference type="EMBL" id="CAI4007590.1"/>
    </source>
</evidence>
<name>A0A9P1DDK1_9DINO</name>
<dbReference type="EMBL" id="CAMXCT010002928">
    <property type="protein sequence ID" value="CAI4001392.1"/>
    <property type="molecule type" value="Genomic_DNA"/>
</dbReference>